<reference evidence="2 3" key="1">
    <citation type="journal article" date="2018" name="Front. Plant Sci.">
        <title>Red Clover (Trifolium pratense) and Zigzag Clover (T. medium) - A Picture of Genomic Similarities and Differences.</title>
        <authorList>
            <person name="Dluhosova J."/>
            <person name="Istvanek J."/>
            <person name="Nedelnik J."/>
            <person name="Repkova J."/>
        </authorList>
    </citation>
    <scope>NUCLEOTIDE SEQUENCE [LARGE SCALE GENOMIC DNA]</scope>
    <source>
        <strain evidence="3">cv. 10/8</strain>
        <tissue evidence="2">Leaf</tissue>
    </source>
</reference>
<feature type="transmembrane region" description="Helical" evidence="1">
    <location>
        <begin position="12"/>
        <end position="33"/>
    </location>
</feature>
<keyword evidence="1" id="KW-1133">Transmembrane helix</keyword>
<dbReference type="EMBL" id="LXQA010081833">
    <property type="protein sequence ID" value="MCI11871.1"/>
    <property type="molecule type" value="Genomic_DNA"/>
</dbReference>
<sequence>SISNLFKSLDASWSTFLTNIATVVILHVLHSIWMTRNGIRFNNTKVTAHAAKMKILTLIKHSAQLAARLSADAEVQVLQKLFLVHRPTPTITVKMVLWKSPIIGLDEGEYERLSN</sequence>
<proteinExistence type="predicted"/>
<evidence type="ECO:0000313" key="3">
    <source>
        <dbReference type="Proteomes" id="UP000265520"/>
    </source>
</evidence>
<dbReference type="Proteomes" id="UP000265520">
    <property type="component" value="Unassembled WGS sequence"/>
</dbReference>
<dbReference type="AlphaFoldDB" id="A0A392PIG5"/>
<protein>
    <submittedName>
        <fullName evidence="2">Uncharacterized protein</fullName>
    </submittedName>
</protein>
<keyword evidence="1" id="KW-0472">Membrane</keyword>
<organism evidence="2 3">
    <name type="scientific">Trifolium medium</name>
    <dbReference type="NCBI Taxonomy" id="97028"/>
    <lineage>
        <taxon>Eukaryota</taxon>
        <taxon>Viridiplantae</taxon>
        <taxon>Streptophyta</taxon>
        <taxon>Embryophyta</taxon>
        <taxon>Tracheophyta</taxon>
        <taxon>Spermatophyta</taxon>
        <taxon>Magnoliopsida</taxon>
        <taxon>eudicotyledons</taxon>
        <taxon>Gunneridae</taxon>
        <taxon>Pentapetalae</taxon>
        <taxon>rosids</taxon>
        <taxon>fabids</taxon>
        <taxon>Fabales</taxon>
        <taxon>Fabaceae</taxon>
        <taxon>Papilionoideae</taxon>
        <taxon>50 kb inversion clade</taxon>
        <taxon>NPAAA clade</taxon>
        <taxon>Hologalegina</taxon>
        <taxon>IRL clade</taxon>
        <taxon>Trifolieae</taxon>
        <taxon>Trifolium</taxon>
    </lineage>
</organism>
<feature type="non-terminal residue" evidence="2">
    <location>
        <position position="1"/>
    </location>
</feature>
<accession>A0A392PIG5</accession>
<name>A0A392PIG5_9FABA</name>
<evidence type="ECO:0000256" key="1">
    <source>
        <dbReference type="SAM" id="Phobius"/>
    </source>
</evidence>
<comment type="caution">
    <text evidence="2">The sequence shown here is derived from an EMBL/GenBank/DDBJ whole genome shotgun (WGS) entry which is preliminary data.</text>
</comment>
<keyword evidence="1" id="KW-0812">Transmembrane</keyword>
<keyword evidence="3" id="KW-1185">Reference proteome</keyword>
<evidence type="ECO:0000313" key="2">
    <source>
        <dbReference type="EMBL" id="MCI11871.1"/>
    </source>
</evidence>